<keyword evidence="12 15" id="KW-0119">Carbohydrate metabolism</keyword>
<dbReference type="Pfam" id="PF00759">
    <property type="entry name" value="Glyco_hydro_9"/>
    <property type="match status" value="1"/>
</dbReference>
<evidence type="ECO:0000256" key="5">
    <source>
        <dbReference type="ARBA" id="ARBA00022692"/>
    </source>
</evidence>
<dbReference type="InterPro" id="IPR004326">
    <property type="entry name" value="Mlo"/>
</dbReference>
<feature type="transmembrane region" description="Helical" evidence="19">
    <location>
        <begin position="977"/>
        <end position="998"/>
    </location>
</feature>
<dbReference type="InParanoid" id="A0A061GAK3"/>
<evidence type="ECO:0000256" key="11">
    <source>
        <dbReference type="ARBA" id="ARBA00023265"/>
    </source>
</evidence>
<evidence type="ECO:0000256" key="3">
    <source>
        <dbReference type="ARBA" id="ARBA00006574"/>
    </source>
</evidence>
<evidence type="ECO:0000256" key="9">
    <source>
        <dbReference type="ARBA" id="ARBA00023001"/>
    </source>
</evidence>
<sequence length="1080" mass="122269">MSMFGRDPWGGPLEINAADSATDDDRSRNLQDLDRAALSRPLDETQQSWLLGPGEQKKKKYVDLGCIIVSRKIFVWTVGTLLVSGLLAGFITLIVKTVPRHHHAHGPPDNYTRALHKALMFFNAQRSGKMPKHNNVSWRGNSCLQDGKSDPSTLMKDLVGGYYDAGDAIKFNFPASFAMTMLSWSVIEYSAKYEAAGELNHVKEIIKWGTDYFLKTFNNSADTIDRVAAQDIDYPRPVYECHSCSDLAAEMAAALASASIVFKDNKAYSQKLVHGARTLFEFARDQRGRYSAGGSDAAIFYNSSSYWDEFVWGGAWLYYATGNSSYLQLATHPKLAKHAGAFWGGPDYGVLSWDNKLAGAQVLLSRLRLFLSPGYPYEEILRTFHNQTSIVMCSFLPVFTSFNRTKGGLIQLNHGRPQPLQYVVNAAFLATLYSDYLDAADTPGWYCGPNFYSTDVLRDFAKTQIDYILGKNPRKMSYIVGFGNHYPRHVHHRGASIPKNKIKYNCKGGWKWRDTTKPNPNTLVGAMVAGPDKHDGFHDVRTNYNYTEPTLAGNAGLVAALVALSVSLDFVFFGDKDLAIVVGIYVIFVLNMAEEESSSLQYSPTWVVASVCFLIVLISLIAERGLHRLGKFLKHNKQDALFEALQKLKEELMLLGFISLLLTVSQGLVSRMCIPDDLVSNMLPCKRDSEKKGHEEYSPQLINNRRRLFSTESSSGQCSHEGQVPLLSLEALHQLHIFIFVLAVVHVIFCVTTMVLGGARIREWKKWEKWVSEGRREETHRHRKLFQQHAQGFWRKAAVVSWTISFFKQFYGSVTMSDYIALREGFIMAHCPGHSKFNFHKYMMRTLEADFKKVVGISWYLWLFVVVFLLLNVKGWHTYFWLSFLPVVLLLLVGAKLEHIIIRLAQDVIEKRERGEGAQVKPSDEHFWFGRPGIVLHLIHFILFQNSFELAFFFWILCTYGFRSCIMEKVGYIIPRLIMGVMVQVLCSYITLPLYVLVTQMGSKFKEGMFDDFVVESLGKWRQGRRGETSMGGSSSAHVGQVHRITKESCQSIQIEEKQTMNIEENIKSITELSVSGQNP</sequence>
<dbReference type="InterPro" id="IPR008928">
    <property type="entry name" value="6-hairpin_glycosidase_sf"/>
</dbReference>
<keyword evidence="10 19" id="KW-0472">Membrane</keyword>
<dbReference type="Gramene" id="EOY26453">
    <property type="protein sequence ID" value="EOY26453"/>
    <property type="gene ID" value="TCM_028111"/>
</dbReference>
<keyword evidence="8 19" id="KW-1133">Transmembrane helix</keyword>
<evidence type="ECO:0000256" key="15">
    <source>
        <dbReference type="PROSITE-ProRule" id="PRU10059"/>
    </source>
</evidence>
<keyword evidence="9 17" id="KW-0136">Cellulose degradation</keyword>
<dbReference type="AlphaFoldDB" id="A0A061GAK3"/>
<dbReference type="HOGENOM" id="CLU_286269_0_0_1"/>
<evidence type="ECO:0000256" key="13">
    <source>
        <dbReference type="ARBA" id="ARBA00023295"/>
    </source>
</evidence>
<feature type="active site" evidence="16">
    <location>
        <position position="539"/>
    </location>
</feature>
<keyword evidence="22" id="KW-1185">Reference proteome</keyword>
<protein>
    <recommendedName>
        <fullName evidence="17">Endoglucanase</fullName>
        <ecNumber evidence="17">3.2.1.4</ecNumber>
    </recommendedName>
</protein>
<feature type="transmembrane region" description="Helical" evidence="19">
    <location>
        <begin position="735"/>
        <end position="759"/>
    </location>
</feature>
<keyword evidence="11" id="KW-0568">Pathogenesis-related protein</keyword>
<keyword evidence="14 15" id="KW-0624">Polysaccharide degradation</keyword>
<keyword evidence="13 15" id="KW-0326">Glycosidase</keyword>
<evidence type="ECO:0000256" key="4">
    <source>
        <dbReference type="ARBA" id="ARBA00007072"/>
    </source>
</evidence>
<dbReference type="PANTHER" id="PTHR31942">
    <property type="entry name" value="MLO-LIKE PROTEIN 1"/>
    <property type="match status" value="1"/>
</dbReference>
<proteinExistence type="inferred from homology"/>
<dbReference type="FunFam" id="1.50.10.10:FF:000020">
    <property type="entry name" value="Endoglucanase"/>
    <property type="match status" value="1"/>
</dbReference>
<evidence type="ECO:0000313" key="22">
    <source>
        <dbReference type="Proteomes" id="UP000026915"/>
    </source>
</evidence>
<evidence type="ECO:0000256" key="19">
    <source>
        <dbReference type="SAM" id="Phobius"/>
    </source>
</evidence>
<dbReference type="PANTHER" id="PTHR31942:SF54">
    <property type="entry name" value="MLO-LIKE PROTEIN 13"/>
    <property type="match status" value="1"/>
</dbReference>
<feature type="transmembrane region" description="Helical" evidence="19">
    <location>
        <begin position="934"/>
        <end position="957"/>
    </location>
</feature>
<dbReference type="PROSITE" id="PS00592">
    <property type="entry name" value="GH9_2"/>
    <property type="match status" value="1"/>
</dbReference>
<dbReference type="InterPro" id="IPR001701">
    <property type="entry name" value="Glyco_hydro_9"/>
</dbReference>
<evidence type="ECO:0000256" key="18">
    <source>
        <dbReference type="SAM" id="MobiDB-lite"/>
    </source>
</evidence>
<dbReference type="Proteomes" id="UP000026915">
    <property type="component" value="Chromosome 6"/>
</dbReference>
<feature type="transmembrane region" description="Helical" evidence="19">
    <location>
        <begin position="652"/>
        <end position="669"/>
    </location>
</feature>
<dbReference type="InterPro" id="IPR012341">
    <property type="entry name" value="6hp_glycosidase-like_sf"/>
</dbReference>
<dbReference type="EMBL" id="CM001884">
    <property type="protein sequence ID" value="EOY26453.1"/>
    <property type="molecule type" value="Genomic_DNA"/>
</dbReference>
<evidence type="ECO:0000256" key="7">
    <source>
        <dbReference type="ARBA" id="ARBA00022821"/>
    </source>
</evidence>
<gene>
    <name evidence="21" type="ORF">TCM_028111</name>
</gene>
<organism evidence="21 22">
    <name type="scientific">Theobroma cacao</name>
    <name type="common">Cacao</name>
    <name type="synonym">Cocoa</name>
    <dbReference type="NCBI Taxonomy" id="3641"/>
    <lineage>
        <taxon>Eukaryota</taxon>
        <taxon>Viridiplantae</taxon>
        <taxon>Streptophyta</taxon>
        <taxon>Embryophyta</taxon>
        <taxon>Tracheophyta</taxon>
        <taxon>Spermatophyta</taxon>
        <taxon>Magnoliopsida</taxon>
        <taxon>eudicotyledons</taxon>
        <taxon>Gunneridae</taxon>
        <taxon>Pentapetalae</taxon>
        <taxon>rosids</taxon>
        <taxon>malvids</taxon>
        <taxon>Malvales</taxon>
        <taxon>Malvaceae</taxon>
        <taxon>Byttnerioideae</taxon>
        <taxon>Theobroma</taxon>
    </lineage>
</organism>
<feature type="active site" evidence="15">
    <location>
        <position position="491"/>
    </location>
</feature>
<feature type="transmembrane region" description="Helical" evidence="19">
    <location>
        <begin position="854"/>
        <end position="873"/>
    </location>
</feature>
<dbReference type="eggNOG" id="ENOG502QUUK">
    <property type="taxonomic scope" value="Eukaryota"/>
</dbReference>
<comment type="subcellular location">
    <subcellularLocation>
        <location evidence="2">Membrane</location>
        <topology evidence="2">Multi-pass membrane protein</topology>
    </subcellularLocation>
</comment>
<reference evidence="21 22" key="1">
    <citation type="journal article" date="2013" name="Genome Biol.">
        <title>The genome sequence of the most widely cultivated cacao type and its use to identify candidate genes regulating pod color.</title>
        <authorList>
            <person name="Motamayor J.C."/>
            <person name="Mockaitis K."/>
            <person name="Schmutz J."/>
            <person name="Haiminen N."/>
            <person name="Iii D.L."/>
            <person name="Cornejo O."/>
            <person name="Findley S.D."/>
            <person name="Zheng P."/>
            <person name="Utro F."/>
            <person name="Royaert S."/>
            <person name="Saski C."/>
            <person name="Jenkins J."/>
            <person name="Podicheti R."/>
            <person name="Zhao M."/>
            <person name="Scheffler B.E."/>
            <person name="Stack J.C."/>
            <person name="Feltus F.A."/>
            <person name="Mustiga G.M."/>
            <person name="Amores F."/>
            <person name="Phillips W."/>
            <person name="Marelli J.P."/>
            <person name="May G.D."/>
            <person name="Shapiro H."/>
            <person name="Ma J."/>
            <person name="Bustamante C.D."/>
            <person name="Schnell R.J."/>
            <person name="Main D."/>
            <person name="Gilbert D."/>
            <person name="Parida L."/>
            <person name="Kuhn D.N."/>
        </authorList>
    </citation>
    <scope>NUCLEOTIDE SEQUENCE [LARGE SCALE GENOMIC DNA]</scope>
    <source>
        <strain evidence="22">cv. Matina 1-6</strain>
    </source>
</reference>
<keyword evidence="5 19" id="KW-0812">Transmembrane</keyword>
<comment type="similarity">
    <text evidence="3">Belongs to the MLO family.</text>
</comment>
<comment type="catalytic activity">
    <reaction evidence="1 17">
        <text>Endohydrolysis of (1-&gt;4)-beta-D-glucosidic linkages in cellulose, lichenin and cereal beta-D-glucans.</text>
        <dbReference type="EC" id="3.2.1.4"/>
    </reaction>
</comment>
<dbReference type="Pfam" id="PF03094">
    <property type="entry name" value="Mlo"/>
    <property type="match status" value="1"/>
</dbReference>
<dbReference type="Gene3D" id="1.50.10.10">
    <property type="match status" value="1"/>
</dbReference>
<feature type="active site" evidence="16">
    <location>
        <position position="548"/>
    </location>
</feature>
<feature type="transmembrane region" description="Helical" evidence="19">
    <location>
        <begin position="551"/>
        <end position="571"/>
    </location>
</feature>
<dbReference type="InterPro" id="IPR018221">
    <property type="entry name" value="Glyco_hydro_9_His_AS"/>
</dbReference>
<evidence type="ECO:0000256" key="8">
    <source>
        <dbReference type="ARBA" id="ARBA00022989"/>
    </source>
</evidence>
<evidence type="ECO:0000256" key="12">
    <source>
        <dbReference type="ARBA" id="ARBA00023277"/>
    </source>
</evidence>
<accession>A0A061GAK3</accession>
<evidence type="ECO:0000256" key="16">
    <source>
        <dbReference type="PROSITE-ProRule" id="PRU10060"/>
    </source>
</evidence>
<dbReference type="InterPro" id="IPR033126">
    <property type="entry name" value="Glyco_hydro_9_Asp/Glu_AS"/>
</dbReference>
<evidence type="ECO:0000256" key="6">
    <source>
        <dbReference type="ARBA" id="ARBA00022801"/>
    </source>
</evidence>
<name>A0A061GAK3_THECC</name>
<evidence type="ECO:0000259" key="20">
    <source>
        <dbReference type="Pfam" id="PF00759"/>
    </source>
</evidence>
<keyword evidence="6 15" id="KW-0378">Hydrolase</keyword>
<evidence type="ECO:0000256" key="1">
    <source>
        <dbReference type="ARBA" id="ARBA00000966"/>
    </source>
</evidence>
<dbReference type="EC" id="3.2.1.4" evidence="17"/>
<dbReference type="PROSITE" id="PS00698">
    <property type="entry name" value="GH9_3"/>
    <property type="match status" value="1"/>
</dbReference>
<keyword evidence="7" id="KW-0611">Plant defense</keyword>
<feature type="transmembrane region" description="Helical" evidence="19">
    <location>
        <begin position="879"/>
        <end position="897"/>
    </location>
</feature>
<evidence type="ECO:0000256" key="10">
    <source>
        <dbReference type="ARBA" id="ARBA00023136"/>
    </source>
</evidence>
<feature type="region of interest" description="Disordered" evidence="18">
    <location>
        <begin position="1"/>
        <end position="26"/>
    </location>
</feature>
<evidence type="ECO:0000256" key="14">
    <source>
        <dbReference type="ARBA" id="ARBA00023326"/>
    </source>
</evidence>
<dbReference type="GO" id="GO:0006952">
    <property type="term" value="P:defense response"/>
    <property type="evidence" value="ECO:0007669"/>
    <property type="project" value="UniProtKB-KW"/>
</dbReference>
<dbReference type="GO" id="GO:0016020">
    <property type="term" value="C:membrane"/>
    <property type="evidence" value="ECO:0007669"/>
    <property type="project" value="UniProtKB-SubCell"/>
</dbReference>
<comment type="similarity">
    <text evidence="4 15 17">Belongs to the glycosyl hydrolase 9 (cellulase E) family.</text>
</comment>
<dbReference type="GO" id="GO:0030245">
    <property type="term" value="P:cellulose catabolic process"/>
    <property type="evidence" value="ECO:0007669"/>
    <property type="project" value="UniProtKB-KW"/>
</dbReference>
<dbReference type="SUPFAM" id="SSF48208">
    <property type="entry name" value="Six-hairpin glycosidases"/>
    <property type="match status" value="1"/>
</dbReference>
<feature type="transmembrane region" description="Helical" evidence="19">
    <location>
        <begin position="605"/>
        <end position="622"/>
    </location>
</feature>
<dbReference type="STRING" id="3641.A0A061GAK3"/>
<feature type="domain" description="Glycoside hydrolase family 9" evidence="20">
    <location>
        <begin position="111"/>
        <end position="561"/>
    </location>
</feature>
<evidence type="ECO:0000256" key="17">
    <source>
        <dbReference type="RuleBase" id="RU361166"/>
    </source>
</evidence>
<feature type="transmembrane region" description="Helical" evidence="19">
    <location>
        <begin position="73"/>
        <end position="95"/>
    </location>
</feature>
<evidence type="ECO:0000256" key="2">
    <source>
        <dbReference type="ARBA" id="ARBA00004141"/>
    </source>
</evidence>
<dbReference type="FunCoup" id="A0A061GAK3">
    <property type="interactions" value="1123"/>
</dbReference>
<dbReference type="GO" id="GO:0008810">
    <property type="term" value="F:cellulase activity"/>
    <property type="evidence" value="ECO:0007669"/>
    <property type="project" value="UniProtKB-EC"/>
</dbReference>
<evidence type="ECO:0000313" key="21">
    <source>
        <dbReference type="EMBL" id="EOY26453.1"/>
    </source>
</evidence>